<dbReference type="GO" id="GO:0008658">
    <property type="term" value="F:penicillin binding"/>
    <property type="evidence" value="ECO:0007669"/>
    <property type="project" value="InterPro"/>
</dbReference>
<gene>
    <name evidence="17" type="primary">mrcA</name>
    <name evidence="17" type="ORF">NCTC13150_00530</name>
</gene>
<evidence type="ECO:0000256" key="10">
    <source>
        <dbReference type="ARBA" id="ARBA00023268"/>
    </source>
</evidence>
<dbReference type="FunFam" id="1.10.3810.10:FF:000001">
    <property type="entry name" value="Penicillin-binding protein 1A"/>
    <property type="match status" value="1"/>
</dbReference>
<dbReference type="RefSeq" id="WP_131748482.1">
    <property type="nucleotide sequence ID" value="NZ_CAACYI010000001.1"/>
</dbReference>
<comment type="catalytic activity">
    <reaction evidence="13">
        <text>[GlcNAc-(1-&gt;4)-Mur2Ac(oyl-L-Ala-gamma-D-Glu-L-Lys-D-Ala-D-Ala)](n)-di-trans,octa-cis-undecaprenyl diphosphate + beta-D-GlcNAc-(1-&gt;4)-Mur2Ac(oyl-L-Ala-gamma-D-Glu-L-Lys-D-Ala-D-Ala)-di-trans,octa-cis-undecaprenyl diphosphate = [GlcNAc-(1-&gt;4)-Mur2Ac(oyl-L-Ala-gamma-D-Glu-L-Lys-D-Ala-D-Ala)](n+1)-di-trans,octa-cis-undecaprenyl diphosphate + di-trans,octa-cis-undecaprenyl diphosphate + H(+)</text>
        <dbReference type="Rhea" id="RHEA:23708"/>
        <dbReference type="Rhea" id="RHEA-COMP:9602"/>
        <dbReference type="Rhea" id="RHEA-COMP:9603"/>
        <dbReference type="ChEBI" id="CHEBI:15378"/>
        <dbReference type="ChEBI" id="CHEBI:58405"/>
        <dbReference type="ChEBI" id="CHEBI:60033"/>
        <dbReference type="ChEBI" id="CHEBI:78435"/>
        <dbReference type="EC" id="2.4.99.28"/>
    </reaction>
</comment>
<dbReference type="PANTHER" id="PTHR32282:SF33">
    <property type="entry name" value="PEPTIDOGLYCAN GLYCOSYLTRANSFERASE"/>
    <property type="match status" value="1"/>
</dbReference>
<dbReference type="Pfam" id="PF00905">
    <property type="entry name" value="Transpeptidase"/>
    <property type="match status" value="1"/>
</dbReference>
<protein>
    <submittedName>
        <fullName evidence="17">Penicillin-binding protein 1A</fullName>
    </submittedName>
</protein>
<dbReference type="InterPro" id="IPR036950">
    <property type="entry name" value="PBP_transglycosylase"/>
</dbReference>
<keyword evidence="7" id="KW-0378">Hydrolase</keyword>
<name>A0A8H2QXG5_9FIRM</name>
<evidence type="ECO:0000256" key="2">
    <source>
        <dbReference type="ARBA" id="ARBA00007739"/>
    </source>
</evidence>
<proteinExistence type="inferred from homology"/>
<dbReference type="GO" id="GO:0008955">
    <property type="term" value="F:peptidoglycan glycosyltransferase activity"/>
    <property type="evidence" value="ECO:0007669"/>
    <property type="project" value="UniProtKB-EC"/>
</dbReference>
<evidence type="ECO:0000259" key="15">
    <source>
        <dbReference type="Pfam" id="PF00905"/>
    </source>
</evidence>
<feature type="domain" description="Penicillin-binding protein transpeptidase" evidence="15">
    <location>
        <begin position="510"/>
        <end position="741"/>
    </location>
</feature>
<dbReference type="Gene3D" id="1.10.3810.10">
    <property type="entry name" value="Biosynthetic peptidoglycan transglycosylase-like"/>
    <property type="match status" value="1"/>
</dbReference>
<dbReference type="PANTHER" id="PTHR32282">
    <property type="entry name" value="BINDING PROTEIN TRANSPEPTIDASE, PUTATIVE-RELATED"/>
    <property type="match status" value="1"/>
</dbReference>
<organism evidence="17 18">
    <name type="scientific">Urinicoccus massiliensis</name>
    <dbReference type="NCBI Taxonomy" id="1723382"/>
    <lineage>
        <taxon>Bacteria</taxon>
        <taxon>Bacillati</taxon>
        <taxon>Bacillota</taxon>
        <taxon>Tissierellia</taxon>
        <taxon>Tissierellales</taxon>
        <taxon>Peptoniphilaceae</taxon>
        <taxon>Urinicoccus</taxon>
    </lineage>
</organism>
<keyword evidence="11" id="KW-0961">Cell wall biogenesis/degradation</keyword>
<keyword evidence="9" id="KW-0573">Peptidoglycan synthesis</keyword>
<dbReference type="Proteomes" id="UP000377798">
    <property type="component" value="Unassembled WGS sequence"/>
</dbReference>
<keyword evidence="10" id="KW-0511">Multifunctional enzyme</keyword>
<evidence type="ECO:0000256" key="11">
    <source>
        <dbReference type="ARBA" id="ARBA00023316"/>
    </source>
</evidence>
<evidence type="ECO:0000256" key="7">
    <source>
        <dbReference type="ARBA" id="ARBA00022801"/>
    </source>
</evidence>
<evidence type="ECO:0000256" key="4">
    <source>
        <dbReference type="ARBA" id="ARBA00022670"/>
    </source>
</evidence>
<evidence type="ECO:0000256" key="8">
    <source>
        <dbReference type="ARBA" id="ARBA00022960"/>
    </source>
</evidence>
<keyword evidence="3" id="KW-0121">Carboxypeptidase</keyword>
<comment type="similarity">
    <text evidence="2">In the N-terminal section; belongs to the glycosyltransferase 51 family.</text>
</comment>
<dbReference type="InterPro" id="IPR001264">
    <property type="entry name" value="Glyco_trans_51"/>
</dbReference>
<dbReference type="GO" id="GO:0008360">
    <property type="term" value="P:regulation of cell shape"/>
    <property type="evidence" value="ECO:0007669"/>
    <property type="project" value="UniProtKB-KW"/>
</dbReference>
<dbReference type="SUPFAM" id="SSF56601">
    <property type="entry name" value="beta-lactamase/transpeptidase-like"/>
    <property type="match status" value="1"/>
</dbReference>
<dbReference type="Pfam" id="PF00912">
    <property type="entry name" value="Transgly"/>
    <property type="match status" value="1"/>
</dbReference>
<dbReference type="GO" id="GO:0006508">
    <property type="term" value="P:proteolysis"/>
    <property type="evidence" value="ECO:0007669"/>
    <property type="project" value="UniProtKB-KW"/>
</dbReference>
<dbReference type="AlphaFoldDB" id="A0A8H2QXG5"/>
<keyword evidence="18" id="KW-1185">Reference proteome</keyword>
<reference evidence="17 18" key="1">
    <citation type="submission" date="2019-02" db="EMBL/GenBank/DDBJ databases">
        <authorList>
            <consortium name="Pathogen Informatics"/>
        </authorList>
    </citation>
    <scope>NUCLEOTIDE SEQUENCE [LARGE SCALE GENOMIC DNA]</scope>
    <source>
        <strain evidence="17 18">3012STDY7089603</strain>
    </source>
</reference>
<evidence type="ECO:0000256" key="3">
    <source>
        <dbReference type="ARBA" id="ARBA00022645"/>
    </source>
</evidence>
<keyword evidence="5" id="KW-0328">Glycosyltransferase</keyword>
<evidence type="ECO:0000313" key="18">
    <source>
        <dbReference type="Proteomes" id="UP000377798"/>
    </source>
</evidence>
<evidence type="ECO:0000256" key="14">
    <source>
        <dbReference type="SAM" id="MobiDB-lite"/>
    </source>
</evidence>
<keyword evidence="4" id="KW-0645">Protease</keyword>
<feature type="compositionally biased region" description="Basic and acidic residues" evidence="14">
    <location>
        <begin position="924"/>
        <end position="953"/>
    </location>
</feature>
<sequence>MKKRIPRFHLNKNRLLLILLGLAFALTLLVGLFSSLLVGILFSIPDTDLKNLSTSYYQTSSIYDESGNLLENIESEEFRTIIPLKDMPENLRKSFIAIEDKRFYQHRGLDPRGIASSLLDNFRAGSMVRGGSTITQQLARNVFLSQEKSLDRKIKEAYLSLRLESVLSKDQILEAYLNRINLGQGAYGVQGASQTYFSKNAKDLTLAQSALLAGIVKSPRDYSPLLRVPVTEKMDRPAIGQQEISGVDYNLYLNPKSLDRQKIVLAELYRQGKISKEDYETAKKEDVLASIVPLQKKHHSMSSYAMDLIKAQASQELAKTYQISLDEAEHKLFTGGYHIETSLNLDLQGKIENFYKHFLEDYLVQTSYREGARALTFQSNDQGHVVDANGQILYLAKDQALDPQLRFFIPADQVFNDQGQLSLPASYFSFQARHTYIKPLYSIDRNHVLKTYDLGQWKLEDGAKHQGDRVLISKNFLTSHPDFMEVTPQGYSFNPNYYSPSQETIQPQLSTVLIDNQTGYVRAIIGGLDIQSKGSKLLNRATMSPRVPGTAILPFNAYLTALEYGKKPATIYDDALEENDGVFWPENPSGKYYGLETMRKNLEHDSYTVPVKIVKDLGFKRVLVTLARLGIYKPRTPRDDFFVQADEEVYNDLTLDSLGLGNMRKGTTCYNLATGYYGLAAGGSYKEPTIIKSIKDPSGSLIYQSKNRKNKKLCSRENAAILTDFLRTNAIRGQAAGVSVKNNALAAIYGANKFASDQWIFGYTPYYTIGTWMGCDQPKVSLNSNKDFMIDLWNQVAYLAHKPLESIEKFPLPDQIHYVNISEKSGLLASSQTERARANYDELFEEGQEPTSYDTKHRTYKVCRLSGKRITKFCPYDTIILKSFYQRPDPYQGKKRPDKLPMDMENIDQDFCDIHTREWFEDQLEKERDQAREKSRKQDRQGNRKKTKDDQKKDRKKQQGGSRESKKKNQTSKKRN</sequence>
<evidence type="ECO:0000256" key="13">
    <source>
        <dbReference type="ARBA" id="ARBA00049902"/>
    </source>
</evidence>
<evidence type="ECO:0000259" key="16">
    <source>
        <dbReference type="Pfam" id="PF00912"/>
    </source>
</evidence>
<dbReference type="InterPro" id="IPR012338">
    <property type="entry name" value="Beta-lactam/transpept-like"/>
</dbReference>
<dbReference type="InterPro" id="IPR023346">
    <property type="entry name" value="Lysozyme-like_dom_sf"/>
</dbReference>
<dbReference type="SUPFAM" id="SSF53955">
    <property type="entry name" value="Lysozyme-like"/>
    <property type="match status" value="1"/>
</dbReference>
<dbReference type="InterPro" id="IPR001460">
    <property type="entry name" value="PCN-bd_Tpept"/>
</dbReference>
<comment type="caution">
    <text evidence="17">The sequence shown here is derived from an EMBL/GenBank/DDBJ whole genome shotgun (WGS) entry which is preliminary data.</text>
</comment>
<evidence type="ECO:0000256" key="6">
    <source>
        <dbReference type="ARBA" id="ARBA00022679"/>
    </source>
</evidence>
<feature type="compositionally biased region" description="Basic residues" evidence="14">
    <location>
        <begin position="965"/>
        <end position="976"/>
    </location>
</feature>
<dbReference type="GO" id="GO:0071555">
    <property type="term" value="P:cell wall organization"/>
    <property type="evidence" value="ECO:0007669"/>
    <property type="project" value="UniProtKB-KW"/>
</dbReference>
<dbReference type="Gene3D" id="3.40.710.10">
    <property type="entry name" value="DD-peptidase/beta-lactamase superfamily"/>
    <property type="match status" value="1"/>
</dbReference>
<feature type="region of interest" description="Disordered" evidence="14">
    <location>
        <begin position="924"/>
        <end position="976"/>
    </location>
</feature>
<evidence type="ECO:0000256" key="12">
    <source>
        <dbReference type="ARBA" id="ARBA00034000"/>
    </source>
</evidence>
<evidence type="ECO:0000256" key="9">
    <source>
        <dbReference type="ARBA" id="ARBA00022984"/>
    </source>
</evidence>
<dbReference type="GO" id="GO:0009252">
    <property type="term" value="P:peptidoglycan biosynthetic process"/>
    <property type="evidence" value="ECO:0007669"/>
    <property type="project" value="UniProtKB-KW"/>
</dbReference>
<dbReference type="EMBL" id="CAACYI010000001">
    <property type="protein sequence ID" value="VFB16017.1"/>
    <property type="molecule type" value="Genomic_DNA"/>
</dbReference>
<comment type="similarity">
    <text evidence="1">In the C-terminal section; belongs to the transpeptidase family.</text>
</comment>
<comment type="catalytic activity">
    <reaction evidence="12">
        <text>Preferential cleavage: (Ac)2-L-Lys-D-Ala-|-D-Ala. Also transpeptidation of peptidyl-alanyl moieties that are N-acyl substituents of D-alanine.</text>
        <dbReference type="EC" id="3.4.16.4"/>
    </reaction>
</comment>
<dbReference type="InterPro" id="IPR050396">
    <property type="entry name" value="Glycosyltr_51/Transpeptidase"/>
</dbReference>
<keyword evidence="6" id="KW-0808">Transferase</keyword>
<dbReference type="GO" id="GO:0009002">
    <property type="term" value="F:serine-type D-Ala-D-Ala carboxypeptidase activity"/>
    <property type="evidence" value="ECO:0007669"/>
    <property type="project" value="UniProtKB-EC"/>
</dbReference>
<keyword evidence="8" id="KW-0133">Cell shape</keyword>
<evidence type="ECO:0000256" key="5">
    <source>
        <dbReference type="ARBA" id="ARBA00022676"/>
    </source>
</evidence>
<evidence type="ECO:0000313" key="17">
    <source>
        <dbReference type="EMBL" id="VFB16017.1"/>
    </source>
</evidence>
<feature type="domain" description="Glycosyl transferase family 51" evidence="16">
    <location>
        <begin position="67"/>
        <end position="227"/>
    </location>
</feature>
<evidence type="ECO:0000256" key="1">
    <source>
        <dbReference type="ARBA" id="ARBA00007090"/>
    </source>
</evidence>
<accession>A0A8H2QXG5</accession>